<evidence type="ECO:0000256" key="2">
    <source>
        <dbReference type="ARBA" id="ARBA00022630"/>
    </source>
</evidence>
<evidence type="ECO:0000313" key="7">
    <source>
        <dbReference type="EMBL" id="KAF9955511.1"/>
    </source>
</evidence>
<evidence type="ECO:0000313" key="8">
    <source>
        <dbReference type="Proteomes" id="UP000738359"/>
    </source>
</evidence>
<sequence length="422" mass="45984">MINDGSSSTSEPSLKAQATKRSTVHDVIVDSTQEQFYVDQPVAPGTYTGPIDASLPDADKVPLLFQPLTIKNLTIANRIVVAPMCQYASKDGIMGDFHLVHLGQFALNGAGLILAEATGVEARGRISPNDTGIWSDAHIPGLKRVVDFVHATGGKIGIQLGHAGRKSSVPGYYAKNEPSDFWLDEVIAPTGGIAYDHHHRVPRELGLDEIPEVIKAFGSAARRAHAAGMDTVEIHAAHGYLIHQFLSPFTNKRTDKYGGSLENRARLLLEVIAEVKANFPAEKPVFVRISASDNVEHLDVPSWEIEQTVQVAKWIRDAGVDVLHISSAGNVHEQKVQYAPNYQVHFSERVKKEVPGLIVIAVGVITGGKQAEQILQEEKADLVAVARGFLRHPNIVANAAKELNARTRFISQYNMFLAKSDL</sequence>
<dbReference type="SUPFAM" id="SSF51395">
    <property type="entry name" value="FMN-linked oxidoreductases"/>
    <property type="match status" value="1"/>
</dbReference>
<dbReference type="GO" id="GO:0010181">
    <property type="term" value="F:FMN binding"/>
    <property type="evidence" value="ECO:0007669"/>
    <property type="project" value="InterPro"/>
</dbReference>
<evidence type="ECO:0000256" key="3">
    <source>
        <dbReference type="ARBA" id="ARBA00022643"/>
    </source>
</evidence>
<keyword evidence="3" id="KW-0288">FMN</keyword>
<dbReference type="OrthoDB" id="72788at2759"/>
<evidence type="ECO:0000256" key="5">
    <source>
        <dbReference type="ARBA" id="ARBA00023002"/>
    </source>
</evidence>
<dbReference type="InterPro" id="IPR001155">
    <property type="entry name" value="OxRdtase_FMN_N"/>
</dbReference>
<evidence type="ECO:0000256" key="4">
    <source>
        <dbReference type="ARBA" id="ARBA00022857"/>
    </source>
</evidence>
<accession>A0A9P6J056</accession>
<dbReference type="GO" id="GO:0050661">
    <property type="term" value="F:NADP binding"/>
    <property type="evidence" value="ECO:0007669"/>
    <property type="project" value="InterPro"/>
</dbReference>
<dbReference type="EMBL" id="JAAAHY010000901">
    <property type="protein sequence ID" value="KAF9955511.1"/>
    <property type="molecule type" value="Genomic_DNA"/>
</dbReference>
<organism evidence="7 8">
    <name type="scientific">Mortierella alpina</name>
    <name type="common">Oleaginous fungus</name>
    <name type="synonym">Mortierella renispora</name>
    <dbReference type="NCBI Taxonomy" id="64518"/>
    <lineage>
        <taxon>Eukaryota</taxon>
        <taxon>Fungi</taxon>
        <taxon>Fungi incertae sedis</taxon>
        <taxon>Mucoromycota</taxon>
        <taxon>Mortierellomycotina</taxon>
        <taxon>Mortierellomycetes</taxon>
        <taxon>Mortierellales</taxon>
        <taxon>Mortierellaceae</taxon>
        <taxon>Mortierella</taxon>
    </lineage>
</organism>
<keyword evidence="4" id="KW-0521">NADP</keyword>
<comment type="cofactor">
    <cofactor evidence="1">
        <name>FMN</name>
        <dbReference type="ChEBI" id="CHEBI:58210"/>
    </cofactor>
</comment>
<reference evidence="7" key="1">
    <citation type="journal article" date="2020" name="Fungal Divers.">
        <title>Resolving the Mortierellaceae phylogeny through synthesis of multi-gene phylogenetics and phylogenomics.</title>
        <authorList>
            <person name="Vandepol N."/>
            <person name="Liber J."/>
            <person name="Desiro A."/>
            <person name="Na H."/>
            <person name="Kennedy M."/>
            <person name="Barry K."/>
            <person name="Grigoriev I.V."/>
            <person name="Miller A.N."/>
            <person name="O'Donnell K."/>
            <person name="Stajich J.E."/>
            <person name="Bonito G."/>
        </authorList>
    </citation>
    <scope>NUCLEOTIDE SEQUENCE</scope>
    <source>
        <strain evidence="7">CK1249</strain>
    </source>
</reference>
<keyword evidence="2" id="KW-0285">Flavoprotein</keyword>
<dbReference type="PANTHER" id="PTHR43303">
    <property type="entry name" value="NADPH DEHYDROGENASE C23G7.10C-RELATED"/>
    <property type="match status" value="1"/>
</dbReference>
<dbReference type="InterPro" id="IPR013785">
    <property type="entry name" value="Aldolase_TIM"/>
</dbReference>
<dbReference type="CDD" id="cd02932">
    <property type="entry name" value="OYE_YqiM_FMN"/>
    <property type="match status" value="1"/>
</dbReference>
<evidence type="ECO:0000259" key="6">
    <source>
        <dbReference type="Pfam" id="PF00724"/>
    </source>
</evidence>
<gene>
    <name evidence="7" type="ORF">BGZ70_010229</name>
</gene>
<dbReference type="Gene3D" id="3.20.20.70">
    <property type="entry name" value="Aldolase class I"/>
    <property type="match status" value="1"/>
</dbReference>
<dbReference type="InterPro" id="IPR044152">
    <property type="entry name" value="YqjM-like"/>
</dbReference>
<comment type="caution">
    <text evidence="7">The sequence shown here is derived from an EMBL/GenBank/DDBJ whole genome shotgun (WGS) entry which is preliminary data.</text>
</comment>
<evidence type="ECO:0000256" key="1">
    <source>
        <dbReference type="ARBA" id="ARBA00001917"/>
    </source>
</evidence>
<dbReference type="GO" id="GO:0003959">
    <property type="term" value="F:NADPH dehydrogenase activity"/>
    <property type="evidence" value="ECO:0007669"/>
    <property type="project" value="InterPro"/>
</dbReference>
<proteinExistence type="predicted"/>
<keyword evidence="5" id="KW-0560">Oxidoreductase</keyword>
<dbReference type="Proteomes" id="UP000738359">
    <property type="component" value="Unassembled WGS sequence"/>
</dbReference>
<keyword evidence="8" id="KW-1185">Reference proteome</keyword>
<feature type="domain" description="NADH:flavin oxidoreductase/NADH oxidase N-terminal" evidence="6">
    <location>
        <begin position="64"/>
        <end position="404"/>
    </location>
</feature>
<protein>
    <recommendedName>
        <fullName evidence="6">NADH:flavin oxidoreductase/NADH oxidase N-terminal domain-containing protein</fullName>
    </recommendedName>
</protein>
<dbReference type="AlphaFoldDB" id="A0A9P6J056"/>
<dbReference type="PANTHER" id="PTHR43303:SF4">
    <property type="entry name" value="NADPH DEHYDROGENASE C23G7.10C-RELATED"/>
    <property type="match status" value="1"/>
</dbReference>
<name>A0A9P6J056_MORAP</name>
<dbReference type="Pfam" id="PF00724">
    <property type="entry name" value="Oxidored_FMN"/>
    <property type="match status" value="1"/>
</dbReference>